<evidence type="ECO:0000313" key="2">
    <source>
        <dbReference type="EMBL" id="KAG7296500.1"/>
    </source>
</evidence>
<dbReference type="Proteomes" id="UP000823941">
    <property type="component" value="Chromosome 28"/>
</dbReference>
<evidence type="ECO:0000313" key="3">
    <source>
        <dbReference type="Proteomes" id="UP000823941"/>
    </source>
</evidence>
<proteinExistence type="predicted"/>
<feature type="transmembrane region" description="Helical" evidence="1">
    <location>
        <begin position="267"/>
        <end position="290"/>
    </location>
</feature>
<keyword evidence="3" id="KW-1185">Reference proteome</keyword>
<reference evidence="2 3" key="1">
    <citation type="submission" date="2021-06" db="EMBL/GenBank/DDBJ databases">
        <title>A haploid diamondback moth (Plutella xylostella L.) genome assembly resolves 31 chromosomes and identifies a diamide resistance mutation.</title>
        <authorList>
            <person name="Ward C.M."/>
            <person name="Perry K.D."/>
            <person name="Baker G."/>
            <person name="Powis K."/>
            <person name="Heckel D.G."/>
            <person name="Baxter S.W."/>
        </authorList>
    </citation>
    <scope>NUCLEOTIDE SEQUENCE [LARGE SCALE GENOMIC DNA]</scope>
    <source>
        <strain evidence="2 3">LV</strain>
        <tissue evidence="2">Single pupa</tissue>
    </source>
</reference>
<organism evidence="2 3">
    <name type="scientific">Plutella xylostella</name>
    <name type="common">Diamondback moth</name>
    <name type="synonym">Plutella maculipennis</name>
    <dbReference type="NCBI Taxonomy" id="51655"/>
    <lineage>
        <taxon>Eukaryota</taxon>
        <taxon>Metazoa</taxon>
        <taxon>Ecdysozoa</taxon>
        <taxon>Arthropoda</taxon>
        <taxon>Hexapoda</taxon>
        <taxon>Insecta</taxon>
        <taxon>Pterygota</taxon>
        <taxon>Neoptera</taxon>
        <taxon>Endopterygota</taxon>
        <taxon>Lepidoptera</taxon>
        <taxon>Glossata</taxon>
        <taxon>Ditrysia</taxon>
        <taxon>Yponomeutoidea</taxon>
        <taxon>Plutellidae</taxon>
        <taxon>Plutella</taxon>
    </lineage>
</organism>
<name>A0ABQ7PU71_PLUXY</name>
<gene>
    <name evidence="2" type="ORF">JYU34_020263</name>
</gene>
<feature type="transmembrane region" description="Helical" evidence="1">
    <location>
        <begin position="30"/>
        <end position="50"/>
    </location>
</feature>
<keyword evidence="1" id="KW-0472">Membrane</keyword>
<keyword evidence="1" id="KW-1133">Transmembrane helix</keyword>
<feature type="transmembrane region" description="Helical" evidence="1">
    <location>
        <begin position="71"/>
        <end position="91"/>
    </location>
</feature>
<protein>
    <submittedName>
        <fullName evidence="2">Uncharacterized protein</fullName>
    </submittedName>
</protein>
<keyword evidence="1" id="KW-0812">Transmembrane</keyword>
<dbReference type="EMBL" id="JAHIBW010000028">
    <property type="protein sequence ID" value="KAG7296500.1"/>
    <property type="molecule type" value="Genomic_DNA"/>
</dbReference>
<evidence type="ECO:0000256" key="1">
    <source>
        <dbReference type="SAM" id="Phobius"/>
    </source>
</evidence>
<sequence>MASELINSLKHFCILCFHSLLGVEVRTSPIYSTNYSLSTLNTVLVFALILMHKNNVRYYGTRALRLYNASYESLISLFYMYLVFVYLTYMIKYSRIYIYTLVFTYILSPITHKTAFYLGISGHYNCVKCILDDNKSHHKSNYFLLTKYLTMNCNSYLAHIFSECFVRFEHASNFDSSTTNKVYVSTLFSISLEFYKLFRYNLLLRNVKFTWLGRHSSYCPVLLKLDSLSYIQNKITCLFTYSVYLPCPITSTFMHTCDKRCHINVSLIIFILFLLVYLLEILLLCITTFYNGL</sequence>
<accession>A0ABQ7PU71</accession>
<feature type="transmembrane region" description="Helical" evidence="1">
    <location>
        <begin position="97"/>
        <end position="118"/>
    </location>
</feature>
<comment type="caution">
    <text evidence="2">The sequence shown here is derived from an EMBL/GenBank/DDBJ whole genome shotgun (WGS) entry which is preliminary data.</text>
</comment>